<keyword evidence="3" id="KW-0732">Signal</keyword>
<feature type="chain" id="PRO_5046620239" evidence="3">
    <location>
        <begin position="23"/>
        <end position="700"/>
    </location>
</feature>
<name>A0ABR1NY89_DIAER</name>
<feature type="signal peptide" evidence="3">
    <location>
        <begin position="1"/>
        <end position="22"/>
    </location>
</feature>
<evidence type="ECO:0000256" key="2">
    <source>
        <dbReference type="ARBA" id="ARBA00023002"/>
    </source>
</evidence>
<dbReference type="PANTHER" id="PTHR24322">
    <property type="entry name" value="PKSB"/>
    <property type="match status" value="1"/>
</dbReference>
<proteinExistence type="inferred from homology"/>
<sequence length="700" mass="78241">MRGLTAKLIVAACMSMAGGTSADPTKRPQVQTLPPLREQAQIVDAWTEERKTLIPGILRKYGVDAWLISQREYAEDTVFWALKEYVQFSARRRTTQVVFANSTADSPSSYQWIDNTPQVWSELKAVLAEQQPRTIALNTHTELAFSSGLHAGELDAIEAALGEEWADRFILEPMIAVEVVATMVDSRLGWYRKLMETAWAIIEEAFSSEHIKPGETTTLDLEWWMRERIQSLNYTTWFQPSVYILTENDCSMCSESGTRRFPGDKDHVIQYGDIIHTDFGVSALGLNTDTQHLGYVLKPGETEDDIPDSVLEGLRKVNRLQDITKAHMQIGATGNEILKNIRHQMDQENIEGKIYCHATGEFGHSAGTLIGMTNLQDEVPFLGDIPLLKNTYYSIELFAQHYIPEKNMTVNFPLEEDVYWNEETQAWEWVFGRQSKYLVVHPPHKSTAQTPEAELYGIGLALVEGLAARGVRVAVLDVSEPSPAIKSNPKVTYFECDVTSLQQVADTADAVRKTMGGNPTILINNAGIARFNSILDIPEQSLRQVLGVNLMALWFTTKQFLPAMIKENKGHIVTVASLASFIALPMSIEYSATKAGALAFHEGLTCEIKHLHKAPGIKTTVVHPNFVRTAMTIPHATRIERTQKMMSVEDISNPVLERVFSGRGGQLVLPARLDVVTGIRGWPSWMQEALRDVLGRASCR</sequence>
<dbReference type="Gene3D" id="3.40.50.720">
    <property type="entry name" value="NAD(P)-binding Rossmann-like Domain"/>
    <property type="match status" value="1"/>
</dbReference>
<dbReference type="SUPFAM" id="SSF51735">
    <property type="entry name" value="NAD(P)-binding Rossmann-fold domains"/>
    <property type="match status" value="1"/>
</dbReference>
<gene>
    <name evidence="4" type="ORF">SLS63_010014</name>
</gene>
<dbReference type="SUPFAM" id="SSF55920">
    <property type="entry name" value="Creatinase/aminopeptidase"/>
    <property type="match status" value="1"/>
</dbReference>
<protein>
    <submittedName>
        <fullName evidence="4">Uncharacterized protein</fullName>
    </submittedName>
</protein>
<evidence type="ECO:0000313" key="4">
    <source>
        <dbReference type="EMBL" id="KAK7720119.1"/>
    </source>
</evidence>
<dbReference type="Gene3D" id="3.90.230.10">
    <property type="entry name" value="Creatinase/methionine aminopeptidase superfamily"/>
    <property type="match status" value="1"/>
</dbReference>
<dbReference type="EMBL" id="JAKNSF020000078">
    <property type="protein sequence ID" value="KAK7720119.1"/>
    <property type="molecule type" value="Genomic_DNA"/>
</dbReference>
<keyword evidence="2" id="KW-0560">Oxidoreductase</keyword>
<comment type="caution">
    <text evidence="4">The sequence shown here is derived from an EMBL/GenBank/DDBJ whole genome shotgun (WGS) entry which is preliminary data.</text>
</comment>
<evidence type="ECO:0000256" key="3">
    <source>
        <dbReference type="SAM" id="SignalP"/>
    </source>
</evidence>
<dbReference type="InterPro" id="IPR036291">
    <property type="entry name" value="NAD(P)-bd_dom_sf"/>
</dbReference>
<dbReference type="Proteomes" id="UP001430848">
    <property type="component" value="Unassembled WGS sequence"/>
</dbReference>
<reference evidence="4 5" key="1">
    <citation type="submission" date="2024-02" db="EMBL/GenBank/DDBJ databases">
        <title>De novo assembly and annotation of 12 fungi associated with fruit tree decline syndrome in Ontario, Canada.</title>
        <authorList>
            <person name="Sulman M."/>
            <person name="Ellouze W."/>
            <person name="Ilyukhin E."/>
        </authorList>
    </citation>
    <scope>NUCLEOTIDE SEQUENCE [LARGE SCALE GENOMIC DNA]</scope>
    <source>
        <strain evidence="4 5">M169</strain>
    </source>
</reference>
<dbReference type="Pfam" id="PF00106">
    <property type="entry name" value="adh_short"/>
    <property type="match status" value="1"/>
</dbReference>
<keyword evidence="5" id="KW-1185">Reference proteome</keyword>
<dbReference type="InterPro" id="IPR002347">
    <property type="entry name" value="SDR_fam"/>
</dbReference>
<dbReference type="InterPro" id="IPR036005">
    <property type="entry name" value="Creatinase/aminopeptidase-like"/>
</dbReference>
<evidence type="ECO:0000313" key="5">
    <source>
        <dbReference type="Proteomes" id="UP001430848"/>
    </source>
</evidence>
<comment type="similarity">
    <text evidence="1">Belongs to the short-chain dehydrogenases/reductases (SDR) family.</text>
</comment>
<organism evidence="4 5">
    <name type="scientific">Diaporthe eres</name>
    <name type="common">Phomopsis oblonga</name>
    <dbReference type="NCBI Taxonomy" id="83184"/>
    <lineage>
        <taxon>Eukaryota</taxon>
        <taxon>Fungi</taxon>
        <taxon>Dikarya</taxon>
        <taxon>Ascomycota</taxon>
        <taxon>Pezizomycotina</taxon>
        <taxon>Sordariomycetes</taxon>
        <taxon>Sordariomycetidae</taxon>
        <taxon>Diaporthales</taxon>
        <taxon>Diaporthaceae</taxon>
        <taxon>Diaporthe</taxon>
        <taxon>Diaporthe eres species complex</taxon>
    </lineage>
</organism>
<dbReference type="PRINTS" id="PR00081">
    <property type="entry name" value="GDHRDH"/>
</dbReference>
<accession>A0ABR1NY89</accession>
<dbReference type="PRINTS" id="PR00080">
    <property type="entry name" value="SDRFAMILY"/>
</dbReference>
<dbReference type="PANTHER" id="PTHR24322:SF736">
    <property type="entry name" value="RETINOL DEHYDROGENASE 10"/>
    <property type="match status" value="1"/>
</dbReference>
<evidence type="ECO:0000256" key="1">
    <source>
        <dbReference type="ARBA" id="ARBA00006484"/>
    </source>
</evidence>